<dbReference type="FunFam" id="3.30.160.60:FF:003939">
    <property type="match status" value="1"/>
</dbReference>
<dbReference type="SMART" id="SM00355">
    <property type="entry name" value="ZnF_C2H2"/>
    <property type="match status" value="6"/>
</dbReference>
<feature type="compositionally biased region" description="Low complexity" evidence="11">
    <location>
        <begin position="276"/>
        <end position="287"/>
    </location>
</feature>
<evidence type="ECO:0000313" key="13">
    <source>
        <dbReference type="Ensembl" id="ENSACAP00000024805.1"/>
    </source>
</evidence>
<feature type="region of interest" description="Disordered" evidence="11">
    <location>
        <begin position="214"/>
        <end position="287"/>
    </location>
</feature>
<dbReference type="FunFam" id="3.30.160.60:FF:000056">
    <property type="entry name" value="Zinc finger and SCAN domain-containing 20"/>
    <property type="match status" value="1"/>
</dbReference>
<proteinExistence type="inferred from homology"/>
<keyword evidence="3" id="KW-0479">Metal-binding</keyword>
<name>A0A803SPB5_ANOCA</name>
<dbReference type="FunFam" id="3.30.160.60:FF:002005">
    <property type="entry name" value="Zinc finger protein 200"/>
    <property type="match status" value="1"/>
</dbReference>
<evidence type="ECO:0000313" key="14">
    <source>
        <dbReference type="Proteomes" id="UP000001646"/>
    </source>
</evidence>
<dbReference type="GeneID" id="103280819"/>
<organism evidence="13 14">
    <name type="scientific">Anolis carolinensis</name>
    <name type="common">Green anole</name>
    <name type="synonym">American chameleon</name>
    <dbReference type="NCBI Taxonomy" id="28377"/>
    <lineage>
        <taxon>Eukaryota</taxon>
        <taxon>Metazoa</taxon>
        <taxon>Chordata</taxon>
        <taxon>Craniata</taxon>
        <taxon>Vertebrata</taxon>
        <taxon>Euteleostomi</taxon>
        <taxon>Lepidosauria</taxon>
        <taxon>Squamata</taxon>
        <taxon>Bifurcata</taxon>
        <taxon>Unidentata</taxon>
        <taxon>Episquamata</taxon>
        <taxon>Toxicofera</taxon>
        <taxon>Iguania</taxon>
        <taxon>Dactyloidae</taxon>
        <taxon>Anolis</taxon>
    </lineage>
</organism>
<dbReference type="GeneTree" id="ENSGT01150000286934"/>
<dbReference type="PROSITE" id="PS00028">
    <property type="entry name" value="ZINC_FINGER_C2H2_1"/>
    <property type="match status" value="6"/>
</dbReference>
<comment type="similarity">
    <text evidence="2">Belongs to the krueppel C2H2-type zinc-finger protein family.</text>
</comment>
<dbReference type="InParanoid" id="A0A803SPB5"/>
<dbReference type="GO" id="GO:0000978">
    <property type="term" value="F:RNA polymerase II cis-regulatory region sequence-specific DNA binding"/>
    <property type="evidence" value="ECO:0000318"/>
    <property type="project" value="GO_Central"/>
</dbReference>
<dbReference type="Pfam" id="PF00096">
    <property type="entry name" value="zf-C2H2"/>
    <property type="match status" value="6"/>
</dbReference>
<keyword evidence="7" id="KW-0805">Transcription regulation</keyword>
<feature type="compositionally biased region" description="Basic and acidic residues" evidence="11">
    <location>
        <begin position="214"/>
        <end position="241"/>
    </location>
</feature>
<sequence>MAASLSPLRFGAPAESSVCLLLPLVIPAGRSLVLSRDGTKTAWILSLSEENKSKGENPEGGSELRKTSSCSPQEGGLEGTQQGDSVKEQVAFCKGNSKDPQRSIKPKSYKCSDCGKVYRRNTDLGRHQRTHTGERPYPCLDCGKSFSRSSILIEHQRIHTGEKPYICSHCGQGFSQSSNRKQHEKIHGKDKMGNPTHWVQGTQTSQHEKIQVQEKVDKPTHWEHKTRTSWQEKMKGKEKLGKPTQWGQSQQRTEDKNLGPKSKMRTEEGLGHKVGSGKVSPSPKKSPLWSSKVVLKHQRSFLLEKPYRCPQCGKCFARSTDFIRHHITHTGEKPYTCIECGKSFTRSSVLNEHQRIHTGERPYKCRVCGKGFSQNSNRKQHEAIHQVKKSAEPFLNGQENLNWGAGLVQQQRANPKRGKT</sequence>
<dbReference type="InterPro" id="IPR013087">
    <property type="entry name" value="Znf_C2H2_type"/>
</dbReference>
<dbReference type="GO" id="GO:0008270">
    <property type="term" value="F:zinc ion binding"/>
    <property type="evidence" value="ECO:0007669"/>
    <property type="project" value="UniProtKB-KW"/>
</dbReference>
<dbReference type="FunFam" id="3.30.160.60:FF:002946">
    <property type="match status" value="1"/>
</dbReference>
<protein>
    <recommendedName>
        <fullName evidence="12">C2H2-type domain-containing protein</fullName>
    </recommendedName>
</protein>
<dbReference type="Proteomes" id="UP000001646">
    <property type="component" value="Unplaced"/>
</dbReference>
<reference evidence="13" key="1">
    <citation type="submission" date="2009-12" db="EMBL/GenBank/DDBJ databases">
        <title>The Genome Sequence of Anolis carolinensis (Green Anole Lizard).</title>
        <authorList>
            <consortium name="The Genome Sequencing Platform"/>
            <person name="Di Palma F."/>
            <person name="Alfoldi J."/>
            <person name="Heiman D."/>
            <person name="Young S."/>
            <person name="Grabherr M."/>
            <person name="Johnson J."/>
            <person name="Lander E.S."/>
            <person name="Lindblad-Toh K."/>
        </authorList>
    </citation>
    <scope>NUCLEOTIDE SEQUENCE [LARGE SCALE GENOMIC DNA]</scope>
    <source>
        <strain evidence="13">JBL SC #1</strain>
    </source>
</reference>
<keyword evidence="6" id="KW-0862">Zinc</keyword>
<evidence type="ECO:0000256" key="1">
    <source>
        <dbReference type="ARBA" id="ARBA00004123"/>
    </source>
</evidence>
<evidence type="ECO:0000256" key="10">
    <source>
        <dbReference type="PROSITE-ProRule" id="PRU00042"/>
    </source>
</evidence>
<evidence type="ECO:0000259" key="12">
    <source>
        <dbReference type="PROSITE" id="PS50157"/>
    </source>
</evidence>
<evidence type="ECO:0000256" key="4">
    <source>
        <dbReference type="ARBA" id="ARBA00022737"/>
    </source>
</evidence>
<evidence type="ECO:0000256" key="3">
    <source>
        <dbReference type="ARBA" id="ARBA00022723"/>
    </source>
</evidence>
<feature type="compositionally biased region" description="Basic and acidic residues" evidence="11">
    <location>
        <begin position="51"/>
        <end position="66"/>
    </location>
</feature>
<keyword evidence="14" id="KW-1185">Reference proteome</keyword>
<dbReference type="Gene3D" id="3.30.160.60">
    <property type="entry name" value="Classic Zinc Finger"/>
    <property type="match status" value="6"/>
</dbReference>
<feature type="domain" description="C2H2-type" evidence="12">
    <location>
        <begin position="165"/>
        <end position="192"/>
    </location>
</feature>
<dbReference type="PROSITE" id="PS50157">
    <property type="entry name" value="ZINC_FINGER_C2H2_2"/>
    <property type="match status" value="6"/>
</dbReference>
<evidence type="ECO:0000256" key="6">
    <source>
        <dbReference type="ARBA" id="ARBA00022833"/>
    </source>
</evidence>
<dbReference type="GO" id="GO:0006357">
    <property type="term" value="P:regulation of transcription by RNA polymerase II"/>
    <property type="evidence" value="ECO:0000318"/>
    <property type="project" value="GO_Central"/>
</dbReference>
<feature type="compositionally biased region" description="Basic and acidic residues" evidence="11">
    <location>
        <begin position="252"/>
        <end position="271"/>
    </location>
</feature>
<evidence type="ECO:0000256" key="5">
    <source>
        <dbReference type="ARBA" id="ARBA00022771"/>
    </source>
</evidence>
<keyword evidence="4" id="KW-0677">Repeat</keyword>
<dbReference type="InterPro" id="IPR036236">
    <property type="entry name" value="Znf_C2H2_sf"/>
</dbReference>
<dbReference type="GO" id="GO:0005634">
    <property type="term" value="C:nucleus"/>
    <property type="evidence" value="ECO:0007669"/>
    <property type="project" value="UniProtKB-SubCell"/>
</dbReference>
<dbReference type="PANTHER" id="PTHR23235:SF120">
    <property type="entry name" value="KRUPPEL-LIKE FACTOR 15"/>
    <property type="match status" value="1"/>
</dbReference>
<evidence type="ECO:0000256" key="7">
    <source>
        <dbReference type="ARBA" id="ARBA00023015"/>
    </source>
</evidence>
<dbReference type="FunFam" id="3.30.160.60:FF:000060">
    <property type="entry name" value="zinc finger protein 436"/>
    <property type="match status" value="1"/>
</dbReference>
<evidence type="ECO:0000256" key="2">
    <source>
        <dbReference type="ARBA" id="ARBA00006991"/>
    </source>
</evidence>
<feature type="domain" description="C2H2-type" evidence="12">
    <location>
        <begin position="307"/>
        <end position="334"/>
    </location>
</feature>
<gene>
    <name evidence="13" type="primary">LOC103280819</name>
</gene>
<evidence type="ECO:0000256" key="11">
    <source>
        <dbReference type="SAM" id="MobiDB-lite"/>
    </source>
</evidence>
<keyword evidence="8" id="KW-0804">Transcription</keyword>
<feature type="domain" description="C2H2-type" evidence="12">
    <location>
        <begin position="137"/>
        <end position="164"/>
    </location>
</feature>
<feature type="domain" description="C2H2-type" evidence="12">
    <location>
        <begin position="109"/>
        <end position="136"/>
    </location>
</feature>
<feature type="domain" description="C2H2-type" evidence="12">
    <location>
        <begin position="363"/>
        <end position="390"/>
    </location>
</feature>
<accession>A0A803SPB5</accession>
<keyword evidence="5 10" id="KW-0863">Zinc-finger</keyword>
<comment type="subcellular location">
    <subcellularLocation>
        <location evidence="1">Nucleus</location>
    </subcellularLocation>
</comment>
<reference evidence="13" key="2">
    <citation type="submission" date="2025-08" db="UniProtKB">
        <authorList>
            <consortium name="Ensembl"/>
        </authorList>
    </citation>
    <scope>IDENTIFICATION</scope>
</reference>
<dbReference type="PANTHER" id="PTHR23235">
    <property type="entry name" value="KRUEPPEL-LIKE TRANSCRIPTION FACTOR"/>
    <property type="match status" value="1"/>
</dbReference>
<dbReference type="Ensembl" id="ENSACAT00000052449.1">
    <property type="protein sequence ID" value="ENSACAP00000024805.1"/>
    <property type="gene ID" value="ENSACAG00000036829.1"/>
</dbReference>
<reference evidence="13" key="3">
    <citation type="submission" date="2025-09" db="UniProtKB">
        <authorList>
            <consortium name="Ensembl"/>
        </authorList>
    </citation>
    <scope>IDENTIFICATION</scope>
</reference>
<dbReference type="SUPFAM" id="SSF57667">
    <property type="entry name" value="beta-beta-alpha zinc fingers"/>
    <property type="match status" value="4"/>
</dbReference>
<dbReference type="OrthoDB" id="8922241at2759"/>
<dbReference type="KEGG" id="acs:103280819"/>
<dbReference type="FunFam" id="3.30.160.60:FF:002343">
    <property type="entry name" value="Zinc finger protein 33A"/>
    <property type="match status" value="1"/>
</dbReference>
<evidence type="ECO:0000256" key="9">
    <source>
        <dbReference type="ARBA" id="ARBA00023242"/>
    </source>
</evidence>
<feature type="region of interest" description="Disordered" evidence="11">
    <location>
        <begin position="51"/>
        <end position="83"/>
    </location>
</feature>
<dbReference type="GO" id="GO:0000981">
    <property type="term" value="F:DNA-binding transcription factor activity, RNA polymerase II-specific"/>
    <property type="evidence" value="ECO:0000318"/>
    <property type="project" value="GO_Central"/>
</dbReference>
<feature type="domain" description="C2H2-type" evidence="12">
    <location>
        <begin position="335"/>
        <end position="362"/>
    </location>
</feature>
<keyword evidence="9" id="KW-0539">Nucleus</keyword>
<evidence type="ECO:0000256" key="8">
    <source>
        <dbReference type="ARBA" id="ARBA00023163"/>
    </source>
</evidence>
<dbReference type="AlphaFoldDB" id="A0A803SPB5"/>